<comment type="caution">
    <text evidence="12">The sequence shown here is derived from an EMBL/GenBank/DDBJ whole genome shotgun (WGS) entry which is preliminary data.</text>
</comment>
<evidence type="ECO:0000313" key="12">
    <source>
        <dbReference type="EMBL" id="KKP65737.1"/>
    </source>
</evidence>
<feature type="non-terminal residue" evidence="12">
    <location>
        <position position="1"/>
    </location>
</feature>
<dbReference type="InterPro" id="IPR023382">
    <property type="entry name" value="MnmA-like_central_sf"/>
</dbReference>
<protein>
    <recommendedName>
        <fullName evidence="1">tRNA-uridine 2-sulfurtransferase</fullName>
        <ecNumber evidence="1">2.8.1.13</ecNumber>
    </recommendedName>
</protein>
<dbReference type="InterPro" id="IPR004506">
    <property type="entry name" value="MnmA-like"/>
</dbReference>
<dbReference type="InterPro" id="IPR014729">
    <property type="entry name" value="Rossmann-like_a/b/a_fold"/>
</dbReference>
<dbReference type="AlphaFoldDB" id="A0A0G0EEI4"/>
<dbReference type="PATRIC" id="fig|1618761.3.peg.743"/>
<keyword evidence="5" id="KW-0547">Nucleotide-binding</keyword>
<dbReference type="InterPro" id="IPR046885">
    <property type="entry name" value="MnmA-like_C"/>
</dbReference>
<evidence type="ECO:0000256" key="8">
    <source>
        <dbReference type="ARBA" id="ARBA00023157"/>
    </source>
</evidence>
<dbReference type="CDD" id="cd01998">
    <property type="entry name" value="MnmA_TRMU-like"/>
    <property type="match status" value="1"/>
</dbReference>
<keyword evidence="2" id="KW-0820">tRNA-binding</keyword>
<organism evidence="12 13">
    <name type="scientific">Candidatus Nomurabacteria bacterium GW2011_GWE1_35_16</name>
    <dbReference type="NCBI Taxonomy" id="1618761"/>
    <lineage>
        <taxon>Bacteria</taxon>
        <taxon>Candidatus Nomuraibacteriota</taxon>
    </lineage>
</organism>
<evidence type="ECO:0000256" key="4">
    <source>
        <dbReference type="ARBA" id="ARBA00022694"/>
    </source>
</evidence>
<sequence length="368" mass="41816">NVVGVFIRTWTPDFIECTWKDERRDAMRVCAHLDIPFLECDAEEAYKKGVADYMIEEYKKGNTPNPDVMCNREVKFGVFWQFAKAHGADYIATGHYSRVMKNSFREATGGGVPFLSTHKNGVKELREKLFFMERGVDQSKDQSYFLWTLTQDDLAHTLFPVGHLEKTEVRKLAEKYKLPVATKKDSQGVCFLGPLDMKDFLKHYIKTKKGDVLLARREGVDAESPEYSRREKGNVIGSHDGAIFFTLGERHGFTIFKNEDNSKPLYVISKDILNNTITVSPRSDLGEEKEYKLHRTVLCSNVNWILDIPEKDKAYKAQIRYHGELLECTVVVTGPTCAITFEKNVLVDKGQSIVIYDGDICLGGSIVG</sequence>
<dbReference type="GO" id="GO:0103016">
    <property type="term" value="F:tRNA-uridine 2-sulfurtransferase activity"/>
    <property type="evidence" value="ECO:0007669"/>
    <property type="project" value="UniProtKB-EC"/>
</dbReference>
<accession>A0A0G0EEI4</accession>
<evidence type="ECO:0000256" key="6">
    <source>
        <dbReference type="ARBA" id="ARBA00022840"/>
    </source>
</evidence>
<dbReference type="Gene3D" id="3.40.50.620">
    <property type="entry name" value="HUPs"/>
    <property type="match status" value="1"/>
</dbReference>
<dbReference type="EC" id="2.8.1.13" evidence="1"/>
<keyword evidence="12" id="KW-0489">Methyltransferase</keyword>
<evidence type="ECO:0000256" key="9">
    <source>
        <dbReference type="ARBA" id="ARBA00051542"/>
    </source>
</evidence>
<dbReference type="Pfam" id="PF03054">
    <property type="entry name" value="tRNA_Me_trans"/>
    <property type="match status" value="1"/>
</dbReference>
<keyword evidence="7" id="KW-0694">RNA-binding</keyword>
<keyword evidence="6" id="KW-0067">ATP-binding</keyword>
<evidence type="ECO:0000256" key="5">
    <source>
        <dbReference type="ARBA" id="ARBA00022741"/>
    </source>
</evidence>
<evidence type="ECO:0000259" key="10">
    <source>
        <dbReference type="Pfam" id="PF20258"/>
    </source>
</evidence>
<dbReference type="Gene3D" id="2.40.30.10">
    <property type="entry name" value="Translation factors"/>
    <property type="match status" value="1"/>
</dbReference>
<evidence type="ECO:0000256" key="2">
    <source>
        <dbReference type="ARBA" id="ARBA00022555"/>
    </source>
</evidence>
<keyword evidence="8" id="KW-1015">Disulfide bond</keyword>
<evidence type="ECO:0000256" key="1">
    <source>
        <dbReference type="ARBA" id="ARBA00011949"/>
    </source>
</evidence>
<dbReference type="GO" id="GO:0002143">
    <property type="term" value="P:tRNA wobble position uridine thiolation"/>
    <property type="evidence" value="ECO:0007669"/>
    <property type="project" value="TreeGrafter"/>
</dbReference>
<dbReference type="GO" id="GO:0000049">
    <property type="term" value="F:tRNA binding"/>
    <property type="evidence" value="ECO:0007669"/>
    <property type="project" value="UniProtKB-KW"/>
</dbReference>
<dbReference type="GO" id="GO:0005524">
    <property type="term" value="F:ATP binding"/>
    <property type="evidence" value="ECO:0007669"/>
    <property type="project" value="UniProtKB-KW"/>
</dbReference>
<feature type="domain" description="tRNA-specific 2-thiouridylase MnmA-like C-terminal" evidence="10">
    <location>
        <begin position="296"/>
        <end position="367"/>
    </location>
</feature>
<dbReference type="GO" id="GO:0032259">
    <property type="term" value="P:methylation"/>
    <property type="evidence" value="ECO:0007669"/>
    <property type="project" value="UniProtKB-KW"/>
</dbReference>
<dbReference type="Proteomes" id="UP000034952">
    <property type="component" value="Unassembled WGS sequence"/>
</dbReference>
<dbReference type="InterPro" id="IPR046884">
    <property type="entry name" value="MnmA-like_central"/>
</dbReference>
<dbReference type="PANTHER" id="PTHR11933:SF5">
    <property type="entry name" value="MITOCHONDRIAL TRNA-SPECIFIC 2-THIOURIDYLASE 1"/>
    <property type="match status" value="1"/>
</dbReference>
<evidence type="ECO:0000256" key="3">
    <source>
        <dbReference type="ARBA" id="ARBA00022679"/>
    </source>
</evidence>
<dbReference type="SUPFAM" id="SSF52402">
    <property type="entry name" value="Adenine nucleotide alpha hydrolases-like"/>
    <property type="match status" value="1"/>
</dbReference>
<dbReference type="EMBL" id="LBPY01000019">
    <property type="protein sequence ID" value="KKP65737.1"/>
    <property type="molecule type" value="Genomic_DNA"/>
</dbReference>
<evidence type="ECO:0000259" key="11">
    <source>
        <dbReference type="Pfam" id="PF20259"/>
    </source>
</evidence>
<keyword evidence="3 12" id="KW-0808">Transferase</keyword>
<dbReference type="PANTHER" id="PTHR11933">
    <property type="entry name" value="TRNA 5-METHYLAMINOMETHYL-2-THIOURIDYLATE -METHYLTRANSFERASE"/>
    <property type="match status" value="1"/>
</dbReference>
<comment type="catalytic activity">
    <reaction evidence="9">
        <text>S-sulfanyl-L-cysteinyl-[protein] + uridine(34) in tRNA + AH2 + ATP = 2-thiouridine(34) in tRNA + L-cysteinyl-[protein] + A + AMP + diphosphate + H(+)</text>
        <dbReference type="Rhea" id="RHEA:47032"/>
        <dbReference type="Rhea" id="RHEA-COMP:10131"/>
        <dbReference type="Rhea" id="RHEA-COMP:11726"/>
        <dbReference type="Rhea" id="RHEA-COMP:11727"/>
        <dbReference type="Rhea" id="RHEA-COMP:11728"/>
        <dbReference type="ChEBI" id="CHEBI:13193"/>
        <dbReference type="ChEBI" id="CHEBI:15378"/>
        <dbReference type="ChEBI" id="CHEBI:17499"/>
        <dbReference type="ChEBI" id="CHEBI:29950"/>
        <dbReference type="ChEBI" id="CHEBI:30616"/>
        <dbReference type="ChEBI" id="CHEBI:33019"/>
        <dbReference type="ChEBI" id="CHEBI:61963"/>
        <dbReference type="ChEBI" id="CHEBI:65315"/>
        <dbReference type="ChEBI" id="CHEBI:87170"/>
        <dbReference type="ChEBI" id="CHEBI:456215"/>
        <dbReference type="EC" id="2.8.1.13"/>
    </reaction>
</comment>
<keyword evidence="4" id="KW-0819">tRNA processing</keyword>
<dbReference type="Gene3D" id="2.30.30.280">
    <property type="entry name" value="Adenine nucleotide alpha hydrolases-like domains"/>
    <property type="match status" value="1"/>
</dbReference>
<feature type="domain" description="tRNA-specific 2-thiouridylase MnmA-like central" evidence="11">
    <location>
        <begin position="198"/>
        <end position="280"/>
    </location>
</feature>
<dbReference type="NCBIfam" id="NF001138">
    <property type="entry name" value="PRK00143.1"/>
    <property type="match status" value="1"/>
</dbReference>
<reference evidence="12 13" key="1">
    <citation type="journal article" date="2015" name="Nature">
        <title>rRNA introns, odd ribosomes, and small enigmatic genomes across a large radiation of phyla.</title>
        <authorList>
            <person name="Brown C.T."/>
            <person name="Hug L.A."/>
            <person name="Thomas B.C."/>
            <person name="Sharon I."/>
            <person name="Castelle C.J."/>
            <person name="Singh A."/>
            <person name="Wilkins M.J."/>
            <person name="Williams K.H."/>
            <person name="Banfield J.F."/>
        </authorList>
    </citation>
    <scope>NUCLEOTIDE SEQUENCE [LARGE SCALE GENOMIC DNA]</scope>
</reference>
<gene>
    <name evidence="12" type="ORF">UR64_C0019G0001</name>
</gene>
<dbReference type="GO" id="GO:0008168">
    <property type="term" value="F:methyltransferase activity"/>
    <property type="evidence" value="ECO:0007669"/>
    <property type="project" value="UniProtKB-KW"/>
</dbReference>
<evidence type="ECO:0000313" key="13">
    <source>
        <dbReference type="Proteomes" id="UP000034952"/>
    </source>
</evidence>
<name>A0A0G0EEI4_9BACT</name>
<dbReference type="Pfam" id="PF20258">
    <property type="entry name" value="tRNA_Me_trans_C"/>
    <property type="match status" value="1"/>
</dbReference>
<dbReference type="Pfam" id="PF20259">
    <property type="entry name" value="tRNA_Me_trans_M"/>
    <property type="match status" value="1"/>
</dbReference>
<proteinExistence type="predicted"/>
<evidence type="ECO:0000256" key="7">
    <source>
        <dbReference type="ARBA" id="ARBA00022884"/>
    </source>
</evidence>